<dbReference type="HOGENOM" id="CLU_023173_0_0_11"/>
<reference evidence="3" key="1">
    <citation type="submission" date="2009-02" db="EMBL/GenBank/DDBJ databases">
        <title>Annotation of Streptomyces viridochromogenes strain DSM 40736.</title>
        <authorList>
            <consortium name="The Broad Institute Genome Sequencing Platform"/>
            <consortium name="Broad Institute Microbial Sequencing Center"/>
            <person name="Fischbach M."/>
            <person name="Godfrey P."/>
            <person name="Ward D."/>
            <person name="Young S."/>
            <person name="Zeng Q."/>
            <person name="Koehrsen M."/>
            <person name="Alvarado L."/>
            <person name="Berlin A.M."/>
            <person name="Bochicchio J."/>
            <person name="Borenstein D."/>
            <person name="Chapman S.B."/>
            <person name="Chen Z."/>
            <person name="Engels R."/>
            <person name="Freedman E."/>
            <person name="Gellesch M."/>
            <person name="Goldberg J."/>
            <person name="Griggs A."/>
            <person name="Gujja S."/>
            <person name="Heilman E.R."/>
            <person name="Heiman D.I."/>
            <person name="Hepburn T.A."/>
            <person name="Howarth C."/>
            <person name="Jen D."/>
            <person name="Larson L."/>
            <person name="Lewis B."/>
            <person name="Mehta T."/>
            <person name="Park D."/>
            <person name="Pearson M."/>
            <person name="Richards J."/>
            <person name="Roberts A."/>
            <person name="Saif S."/>
            <person name="Shea T.D."/>
            <person name="Shenoy N."/>
            <person name="Sisk P."/>
            <person name="Stolte C."/>
            <person name="Sykes S.N."/>
            <person name="Thomson T."/>
            <person name="Walk T."/>
            <person name="White J."/>
            <person name="Yandava C."/>
            <person name="Straight P."/>
            <person name="Clardy J."/>
            <person name="Hung D."/>
            <person name="Kolter R."/>
            <person name="Mekalanos J."/>
            <person name="Walker S."/>
            <person name="Walsh C.T."/>
            <person name="Wieland-Brown L.C."/>
            <person name="Haas B."/>
            <person name="Nusbaum C."/>
            <person name="Birren B."/>
        </authorList>
    </citation>
    <scope>NUCLEOTIDE SEQUENCE [LARGE SCALE GENOMIC DNA]</scope>
    <source>
        <strain evidence="3">DSM 40736 / JCM 4977 / BCRC 1201 / Tue 494</strain>
    </source>
</reference>
<evidence type="ECO:0000256" key="1">
    <source>
        <dbReference type="SAM" id="Phobius"/>
    </source>
</evidence>
<dbReference type="RefSeq" id="WP_003995277.1">
    <property type="nucleotide sequence ID" value="NZ_GG657757.1"/>
</dbReference>
<keyword evidence="1" id="KW-1133">Transmembrane helix</keyword>
<keyword evidence="1" id="KW-0472">Membrane</keyword>
<sequence length="537" mass="57203">MEITELTAAERRVWDAFPRGEVVDFRSSPDDDPAEGVGWGPERTVRGEVLRAIVLGCPRAEDEVAMLVVEGARISGRWNLRHGNVDSPLLLTGCFFDSAPDLYAAQLGQVCLARSFLPGLMAIGAEFGGGLGLAECRVSGLVALGSARVSRVLSLERAQLGTQVGEGQGSVLALNHCVVDNDIVASGLVAHGEVRLDGATVSGLIDLEAAVVRAVGGTALRCQSLSVGGDFLAARLVARGGIRLEAARIEGSVNLEDAQVTNARGDALDAAHLAVGTVLNAGGLTAEGRVRLTGAKTTGWISFIEARLRNPGGVALGISNCEAAVLTLRDADPIVGDVKMHYSTFKVIEAHPQVWPDRIRLEGLNYEALAPRLPAAQRLALLRRDADGFVPHAYEQLAASYRRVGDDAAARTVQLAKQRRHRATLPAHARLWGYAQDVTVGYGFRPIRAAGWLFSLMLLGTLAFALHRPTPLKAGEAPDFSPVIYALDLLLPIIDFGQQNAYSAHGWYQWLGYALIITGWLLATTIAAGITRALSRS</sequence>
<dbReference type="OrthoDB" id="5194370at2"/>
<gene>
    <name evidence="2" type="ORF">SSQG_07642</name>
</gene>
<evidence type="ECO:0000313" key="3">
    <source>
        <dbReference type="Proteomes" id="UP000004184"/>
    </source>
</evidence>
<proteinExistence type="predicted"/>
<accession>D9XHU5</accession>
<feature type="transmembrane region" description="Helical" evidence="1">
    <location>
        <begin position="510"/>
        <end position="534"/>
    </location>
</feature>
<evidence type="ECO:0000313" key="2">
    <source>
        <dbReference type="EMBL" id="EFL37124.1"/>
    </source>
</evidence>
<dbReference type="AlphaFoldDB" id="D9XHU5"/>
<organism evidence="2 3">
    <name type="scientific">Streptomyces viridochromogenes (strain DSM 40736 / JCM 4977 / BCRC 1201 / Tue 494)</name>
    <dbReference type="NCBI Taxonomy" id="591159"/>
    <lineage>
        <taxon>Bacteria</taxon>
        <taxon>Bacillati</taxon>
        <taxon>Actinomycetota</taxon>
        <taxon>Actinomycetes</taxon>
        <taxon>Kitasatosporales</taxon>
        <taxon>Streptomycetaceae</taxon>
        <taxon>Streptomyces</taxon>
    </lineage>
</organism>
<feature type="transmembrane region" description="Helical" evidence="1">
    <location>
        <begin position="449"/>
        <end position="467"/>
    </location>
</feature>
<keyword evidence="3" id="KW-1185">Reference proteome</keyword>
<dbReference type="Proteomes" id="UP000004184">
    <property type="component" value="Unassembled WGS sequence"/>
</dbReference>
<protein>
    <submittedName>
        <fullName evidence="2">Membrane-associated oxidoreductase</fullName>
    </submittedName>
</protein>
<dbReference type="eggNOG" id="COG3210">
    <property type="taxonomic scope" value="Bacteria"/>
</dbReference>
<keyword evidence="1" id="KW-0812">Transmembrane</keyword>
<name>D9XHU5_STRVT</name>
<dbReference type="EMBL" id="GG657757">
    <property type="protein sequence ID" value="EFL37124.1"/>
    <property type="molecule type" value="Genomic_DNA"/>
</dbReference>
<dbReference type="STRING" id="591159.SSQG_07642"/>